<protein>
    <submittedName>
        <fullName evidence="2">Uncharacterized protein</fullName>
    </submittedName>
</protein>
<comment type="caution">
    <text evidence="2">The sequence shown here is derived from an EMBL/GenBank/DDBJ whole genome shotgun (WGS) entry which is preliminary data.</text>
</comment>
<reference evidence="2 3" key="1">
    <citation type="submission" date="2018-08" db="EMBL/GenBank/DDBJ databases">
        <title>Genome sequence of Methylocystis hirsuta CSC1, a methanotroph able to accumulate PHAs.</title>
        <authorList>
            <person name="Bordel S."/>
            <person name="Rodriguez E."/>
            <person name="Gancedo J."/>
            <person name="Munoz R."/>
        </authorList>
    </citation>
    <scope>NUCLEOTIDE SEQUENCE [LARGE SCALE GENOMIC DNA]</scope>
    <source>
        <strain evidence="2 3">CSC1</strain>
    </source>
</reference>
<keyword evidence="3" id="KW-1185">Reference proteome</keyword>
<name>A0A3M9XQK5_9HYPH</name>
<evidence type="ECO:0000313" key="2">
    <source>
        <dbReference type="EMBL" id="RNJ49936.1"/>
    </source>
</evidence>
<accession>A0A3M9XQK5</accession>
<evidence type="ECO:0000256" key="1">
    <source>
        <dbReference type="SAM" id="MobiDB-lite"/>
    </source>
</evidence>
<sequence>MASAPRLRRRRLSLRSQNIQAERPPEAARDRVARQLAFQIRDFALSTHAARSLRLALQLPLL</sequence>
<dbReference type="Proteomes" id="UP000268623">
    <property type="component" value="Unassembled WGS sequence"/>
</dbReference>
<proteinExistence type="predicted"/>
<evidence type="ECO:0000313" key="3">
    <source>
        <dbReference type="Proteomes" id="UP000268623"/>
    </source>
</evidence>
<organism evidence="2 3">
    <name type="scientific">Methylocystis hirsuta</name>
    <dbReference type="NCBI Taxonomy" id="369798"/>
    <lineage>
        <taxon>Bacteria</taxon>
        <taxon>Pseudomonadati</taxon>
        <taxon>Pseudomonadota</taxon>
        <taxon>Alphaproteobacteria</taxon>
        <taxon>Hyphomicrobiales</taxon>
        <taxon>Methylocystaceae</taxon>
        <taxon>Methylocystis</taxon>
    </lineage>
</organism>
<dbReference type="EMBL" id="QWDD01000001">
    <property type="protein sequence ID" value="RNJ49936.1"/>
    <property type="molecule type" value="Genomic_DNA"/>
</dbReference>
<gene>
    <name evidence="2" type="ORF">D1O30_10310</name>
</gene>
<feature type="region of interest" description="Disordered" evidence="1">
    <location>
        <begin position="1"/>
        <end position="27"/>
    </location>
</feature>
<feature type="compositionally biased region" description="Basic residues" evidence="1">
    <location>
        <begin position="1"/>
        <end position="13"/>
    </location>
</feature>
<dbReference type="AlphaFoldDB" id="A0A3M9XQK5"/>